<dbReference type="PANTHER" id="PTHR21178">
    <property type="entry name" value="CILIA- AND FLAGELLA-ASSOCIATED PROTEIN 61"/>
    <property type="match status" value="1"/>
</dbReference>
<feature type="domain" description="CFAP61 dimerisation" evidence="2">
    <location>
        <begin position="1165"/>
        <end position="1279"/>
    </location>
</feature>
<proteinExistence type="predicted"/>
<dbReference type="SUPFAM" id="SSF51905">
    <property type="entry name" value="FAD/NAD(P)-binding domain"/>
    <property type="match status" value="1"/>
</dbReference>
<evidence type="ECO:0008006" key="5">
    <source>
        <dbReference type="Google" id="ProtNLM"/>
    </source>
</evidence>
<name>A0ABN8B381_CHISP</name>
<dbReference type="Gene3D" id="3.50.50.60">
    <property type="entry name" value="FAD/NAD(P)-binding domain"/>
    <property type="match status" value="2"/>
</dbReference>
<dbReference type="InterPro" id="IPR032151">
    <property type="entry name" value="CFAP61_N"/>
</dbReference>
<dbReference type="EMBL" id="OU963909">
    <property type="protein sequence ID" value="CAH0400036.1"/>
    <property type="molecule type" value="Genomic_DNA"/>
</dbReference>
<dbReference type="Pfam" id="PF16092">
    <property type="entry name" value="CFAP61_N"/>
    <property type="match status" value="1"/>
</dbReference>
<evidence type="ECO:0000259" key="1">
    <source>
        <dbReference type="Pfam" id="PF16092"/>
    </source>
</evidence>
<protein>
    <recommendedName>
        <fullName evidence="5">Cilia- and flagella-associated protein 61 N-terminal domain-containing protein</fullName>
    </recommendedName>
</protein>
<evidence type="ECO:0000313" key="4">
    <source>
        <dbReference type="Proteomes" id="UP001153292"/>
    </source>
</evidence>
<dbReference type="InterPro" id="IPR038884">
    <property type="entry name" value="CFAP61"/>
</dbReference>
<accession>A0ABN8B381</accession>
<keyword evidence="4" id="KW-1185">Reference proteome</keyword>
<evidence type="ECO:0000259" key="2">
    <source>
        <dbReference type="Pfam" id="PF23150"/>
    </source>
</evidence>
<organism evidence="3 4">
    <name type="scientific">Chilo suppressalis</name>
    <name type="common">Asiatic rice borer moth</name>
    <dbReference type="NCBI Taxonomy" id="168631"/>
    <lineage>
        <taxon>Eukaryota</taxon>
        <taxon>Metazoa</taxon>
        <taxon>Ecdysozoa</taxon>
        <taxon>Arthropoda</taxon>
        <taxon>Hexapoda</taxon>
        <taxon>Insecta</taxon>
        <taxon>Pterygota</taxon>
        <taxon>Neoptera</taxon>
        <taxon>Endopterygota</taxon>
        <taxon>Lepidoptera</taxon>
        <taxon>Glossata</taxon>
        <taxon>Ditrysia</taxon>
        <taxon>Pyraloidea</taxon>
        <taxon>Crambidae</taxon>
        <taxon>Crambinae</taxon>
        <taxon>Chilo</taxon>
    </lineage>
</organism>
<dbReference type="PANTHER" id="PTHR21178:SF8">
    <property type="entry name" value="CILIA- AND FLAGELLA-ASSOCIATED PROTEIN 61"/>
    <property type="match status" value="1"/>
</dbReference>
<dbReference type="Pfam" id="PF23150">
    <property type="entry name" value="CFAP61_dimer"/>
    <property type="match status" value="1"/>
</dbReference>
<gene>
    <name evidence="3" type="ORF">CHILSU_LOCUS3218</name>
</gene>
<reference evidence="3" key="1">
    <citation type="submission" date="2021-12" db="EMBL/GenBank/DDBJ databases">
        <authorList>
            <person name="King R."/>
        </authorList>
    </citation>
    <scope>NUCLEOTIDE SEQUENCE</scope>
</reference>
<dbReference type="InterPro" id="IPR056299">
    <property type="entry name" value="CFAP61_dimer"/>
</dbReference>
<dbReference type="InterPro" id="IPR036188">
    <property type="entry name" value="FAD/NAD-bd_sf"/>
</dbReference>
<sequence>MVSRILPCPALGRIRLACVEDAPVVLDLVNESIAANFRVSDLNDVIYLIENCILSICQLDANDDVVGFLAAKDHPLLPSVHPTAWEYYFWTKYKAIEMRARNTLFIHLLCWKPLYARELVDSLLKSMFMHDPYLQFIAMIRTVRSQPLLVPGQSRAEGSFKRLQAVEKGVPGEMLPALCVAERNEVSPRLRIRRAVEEDNDDIVPILERQTPRLQKIYGEFYISELISRHPESERVLLVCEHKELAVGVMCLNTQINFESLEESFDLSPFGGLRHSGCDIYRQLGTCPSTRDMASYLSLTNVMSMDRMAQMSMHIEQCVKRMQEVKFKKGYVENYPINADDFMDFGTDNPTSMIVNKESLSPPRTLVKQVVEDQSYLDMFDEDEEELEFDIINIDTDLLKVPKILTYDGLGRGLADSIMKILDETAKHKEVPAEDKPTRKEKRAVATTVQAAKQPSKLPEPHRFSGPSNAFLLELFAIHQDYDERYGFDMLEAAYELFPDRDYCILCLPSNHPPFPLLEHFTLVASYSTKVRFINETLYVAHVNSVRGEIAVRPGEASDMVFLNDILEHAPRANSLLDLFSSSLNSHRIDSFILLSQKQPIGMVILGSLEAGSSIRTQYKLASEPRAPRTDGTVLAGVMSPAFEPHARWYMRDVLRHSHYSSLFWICRLFARGDVSPNRNLMSLAGHMVPVTPRRSIPNISGNKCLDIVFQNDTTPFALWMMERPLTSLPKVTVNNSIVVVGASRTGLAFLEALIMGPASKYLTFTNITLVSEHGLPTVGECLKAAKTCVPQEGRYSDRYLRSVPFYYYVDFMTAVMTGIDRKTKCIQLKGGGVKFYDQLVLTCGHQHQHPEYLHEALEIVKEVEKGKPCERILMDNPEYQPDKVSLPPDPPENLMLINSILQAHICMRRLLRMMSDDKVTNRRLSEDNTVVVYGECVEAYNCLAALLELGLAPDKITFVEAFPPEDSSRLRVNCFNDETVDGRIQASIEKLGIRVLRRCTLAGWRQLDSRINAIHLMKPMQAVRLPCYAFFYYGLKAIDINAFKAINESGLVYDGGLVIGPEFETNDPNIYGAGPCCRYSRRLYADRLEHQYYCSEEVGEALATIFLDKLDPFVSADPKASRGNSELFPKYSASFISLKRSHGCFKVTNADTPGPSRRWQPVMKFESPIVQYSVLPGQLHYMKVRKPGPELPMEVQLCLPLQGHTLVTDKRGNFFRLHLNSLHCVDAITCLSKKSFCPELYSQLYGKHEAFFNHLLHRYQSNEIDDLFEFFKQPWMAAMYQETFSDLLKNINEQNVRLVSQFNESRLSLGDVGRALSSLTTCLYDSSCDMELEDTEKHGTFRSVINNFIEKRSSTEIAQAQECGQGAGARHEARALWVRGGGEGAVRAHLAQYLARHQATNPHYARMMPD</sequence>
<evidence type="ECO:0000313" key="3">
    <source>
        <dbReference type="EMBL" id="CAH0400036.1"/>
    </source>
</evidence>
<feature type="domain" description="Cilia- and flagella-associated protein 61 N-terminal" evidence="1">
    <location>
        <begin position="14"/>
        <end position="274"/>
    </location>
</feature>
<dbReference type="Proteomes" id="UP001153292">
    <property type="component" value="Chromosome 16"/>
</dbReference>